<sequence>MTATLCHMILIVLLLLTIPLNVAPLSLSLPSSVKDSVTSCRGAVQDVLKSRNSRITVDFPPFTDYQLTTSSKKKPSSTSSSNTPDLYALHSSNQALAQLFVEMFQPLGPKSITVCFNTLDLAEIATKEWDKNVANIVHLNQGQSIPGKPKTKSKSSSPGKAKGFMKAMEEVSSSSSQPNLLCGVLPPSTECCIIINPSPSNIPKLKRMNDELGQDVLMIILNGRRGSWSSPEGSSLFDSKDWVDAFSLVASADGEMMQHHVHNKGCGLFKRPKKDNNIFKGLIYQGETIKVDADAEWFDEDEQAEAWTNYKINGGEGNNNPLDAIKNLLK</sequence>
<evidence type="ECO:0000256" key="1">
    <source>
        <dbReference type="SAM" id="MobiDB-lite"/>
    </source>
</evidence>
<dbReference type="EMBL" id="BRXW01000076">
    <property type="protein sequence ID" value="GMI04653.1"/>
    <property type="molecule type" value="Genomic_DNA"/>
</dbReference>
<feature type="signal peptide" evidence="2">
    <location>
        <begin position="1"/>
        <end position="24"/>
    </location>
</feature>
<feature type="compositionally biased region" description="Low complexity" evidence="1">
    <location>
        <begin position="144"/>
        <end position="162"/>
    </location>
</feature>
<keyword evidence="2" id="KW-0732">Signal</keyword>
<dbReference type="InterPro" id="IPR018962">
    <property type="entry name" value="DUF1995"/>
</dbReference>
<dbReference type="Proteomes" id="UP001165122">
    <property type="component" value="Unassembled WGS sequence"/>
</dbReference>
<feature type="region of interest" description="Disordered" evidence="1">
    <location>
        <begin position="140"/>
        <end position="172"/>
    </location>
</feature>
<dbReference type="AlphaFoldDB" id="A0A9W7C9J8"/>
<evidence type="ECO:0000313" key="5">
    <source>
        <dbReference type="Proteomes" id="UP001165122"/>
    </source>
</evidence>
<comment type="caution">
    <text evidence="4">The sequence shown here is derived from an EMBL/GenBank/DDBJ whole genome shotgun (WGS) entry which is preliminary data.</text>
</comment>
<evidence type="ECO:0000259" key="3">
    <source>
        <dbReference type="Pfam" id="PF09353"/>
    </source>
</evidence>
<protein>
    <recommendedName>
        <fullName evidence="3">DUF1995 domain-containing protein</fullName>
    </recommendedName>
</protein>
<organism evidence="4 5">
    <name type="scientific">Triparma laevis f. longispina</name>
    <dbReference type="NCBI Taxonomy" id="1714387"/>
    <lineage>
        <taxon>Eukaryota</taxon>
        <taxon>Sar</taxon>
        <taxon>Stramenopiles</taxon>
        <taxon>Ochrophyta</taxon>
        <taxon>Bolidophyceae</taxon>
        <taxon>Parmales</taxon>
        <taxon>Triparmaceae</taxon>
        <taxon>Triparma</taxon>
    </lineage>
</organism>
<proteinExistence type="predicted"/>
<gene>
    <name evidence="4" type="ORF">TrLO_g1982</name>
</gene>
<keyword evidence="5" id="KW-1185">Reference proteome</keyword>
<feature type="chain" id="PRO_5040817012" description="DUF1995 domain-containing protein" evidence="2">
    <location>
        <begin position="25"/>
        <end position="330"/>
    </location>
</feature>
<name>A0A9W7C9J8_9STRA</name>
<evidence type="ECO:0000256" key="2">
    <source>
        <dbReference type="SAM" id="SignalP"/>
    </source>
</evidence>
<dbReference type="Pfam" id="PF09353">
    <property type="entry name" value="DUF1995"/>
    <property type="match status" value="1"/>
</dbReference>
<accession>A0A9W7C9J8</accession>
<dbReference type="OrthoDB" id="427467at2759"/>
<feature type="domain" description="DUF1995" evidence="3">
    <location>
        <begin position="30"/>
        <end position="224"/>
    </location>
</feature>
<reference evidence="5" key="1">
    <citation type="journal article" date="2023" name="Commun. Biol.">
        <title>Genome analysis of Parmales, the sister group of diatoms, reveals the evolutionary specialization of diatoms from phago-mixotrophs to photoautotrophs.</title>
        <authorList>
            <person name="Ban H."/>
            <person name="Sato S."/>
            <person name="Yoshikawa S."/>
            <person name="Yamada K."/>
            <person name="Nakamura Y."/>
            <person name="Ichinomiya M."/>
            <person name="Sato N."/>
            <person name="Blanc-Mathieu R."/>
            <person name="Endo H."/>
            <person name="Kuwata A."/>
            <person name="Ogata H."/>
        </authorList>
    </citation>
    <scope>NUCLEOTIDE SEQUENCE [LARGE SCALE GENOMIC DNA]</scope>
    <source>
        <strain evidence="5">NIES 3700</strain>
    </source>
</reference>
<evidence type="ECO:0000313" key="4">
    <source>
        <dbReference type="EMBL" id="GMI04653.1"/>
    </source>
</evidence>